<accession>A0AA94YNR1</accession>
<protein>
    <recommendedName>
        <fullName evidence="1">dihydrofolate reductase</fullName>
        <ecNumber evidence="1">1.5.1.3</ecNumber>
    </recommendedName>
</protein>
<keyword evidence="3 6" id="KW-0560">Oxidoreductase</keyword>
<comment type="similarity">
    <text evidence="4">Belongs to the dihydrofolate reductase family.</text>
</comment>
<dbReference type="PROSITE" id="PS00075">
    <property type="entry name" value="DHFR_1"/>
    <property type="match status" value="1"/>
</dbReference>
<dbReference type="SUPFAM" id="SSF53597">
    <property type="entry name" value="Dihydrofolate reductase-like"/>
    <property type="match status" value="1"/>
</dbReference>
<dbReference type="EMBL" id="OP380605">
    <property type="protein sequence ID" value="UYD60510.1"/>
    <property type="molecule type" value="Genomic_DNA"/>
</dbReference>
<evidence type="ECO:0000313" key="6">
    <source>
        <dbReference type="EMBL" id="UYD60510.1"/>
    </source>
</evidence>
<evidence type="ECO:0000256" key="2">
    <source>
        <dbReference type="ARBA" id="ARBA00022857"/>
    </source>
</evidence>
<name>A0AA94YNR1_9CAUD</name>
<dbReference type="InterPro" id="IPR001796">
    <property type="entry name" value="DHFR_dom"/>
</dbReference>
<sequence length="184" mass="20806">MIKAVFALGVPSDFHLNGMFAFGKDNDLPWEKIPKDFTLFREKTMGCICVMGAKTFQSLPFNLPGRVMVVIGDINRSCRNKSGELPALHVNINDHDWMSTVESLYPDQDIAIIGGLGMIINNLHLCDEIHINFLMLTAEYDTINPSIYISEKSLNRYLGGKQLNSNRYSVDLPHCRSIREGVWK</sequence>
<gene>
    <name evidence="6" type="primary">frd</name>
    <name evidence="6" type="ORF">NPHMPGLK_00175</name>
</gene>
<dbReference type="EC" id="1.5.1.3" evidence="1"/>
<dbReference type="PROSITE" id="PS51330">
    <property type="entry name" value="DHFR_2"/>
    <property type="match status" value="1"/>
</dbReference>
<dbReference type="InterPro" id="IPR017925">
    <property type="entry name" value="DHFR_CS"/>
</dbReference>
<evidence type="ECO:0000256" key="3">
    <source>
        <dbReference type="ARBA" id="ARBA00023002"/>
    </source>
</evidence>
<dbReference type="Gene3D" id="3.40.430.10">
    <property type="entry name" value="Dihydrofolate Reductase, subunit A"/>
    <property type="match status" value="1"/>
</dbReference>
<dbReference type="Pfam" id="PF00186">
    <property type="entry name" value="DHFR_1"/>
    <property type="match status" value="1"/>
</dbReference>
<feature type="domain" description="DHFR" evidence="5">
    <location>
        <begin position="1"/>
        <end position="184"/>
    </location>
</feature>
<reference evidence="6" key="1">
    <citation type="submission" date="2022-09" db="EMBL/GenBank/DDBJ databases">
        <title>On Diversity and Genetic Richness: Insights on Aeromonad Phage Diversity through Physicochemical and Molecular Analysis.</title>
        <authorList>
            <person name="Papa D.M."/>
            <person name="Rousseau G."/>
            <person name="Tremblay D."/>
            <person name="Labrie S."/>
            <person name="Gutierrez T.A."/>
            <person name="Ramos J.D."/>
            <person name="Moineau S."/>
        </authorList>
    </citation>
    <scope>NUCLEOTIDE SEQUENCE</scope>
</reference>
<organism evidence="6">
    <name type="scientific">Aeromonas phage vB_AehM_DM2</name>
    <dbReference type="NCBI Taxonomy" id="2973716"/>
    <lineage>
        <taxon>Viruses</taxon>
        <taxon>Duplodnaviria</taxon>
        <taxon>Heunggongvirae</taxon>
        <taxon>Uroviricota</taxon>
        <taxon>Caudoviricetes</taxon>
        <taxon>Pantevenvirales</taxon>
        <taxon>Straboviridae</taxon>
        <taxon>Biquartavirus</taxon>
    </lineage>
</organism>
<evidence type="ECO:0000259" key="5">
    <source>
        <dbReference type="PROSITE" id="PS51330"/>
    </source>
</evidence>
<proteinExistence type="inferred from homology"/>
<dbReference type="PRINTS" id="PR00070">
    <property type="entry name" value="DHFR"/>
</dbReference>
<evidence type="ECO:0000256" key="4">
    <source>
        <dbReference type="RuleBase" id="RU004474"/>
    </source>
</evidence>
<dbReference type="GO" id="GO:0004146">
    <property type="term" value="F:dihydrofolate reductase activity"/>
    <property type="evidence" value="ECO:0007669"/>
    <property type="project" value="UniProtKB-EC"/>
</dbReference>
<evidence type="ECO:0000256" key="1">
    <source>
        <dbReference type="ARBA" id="ARBA00012856"/>
    </source>
</evidence>
<dbReference type="InterPro" id="IPR024072">
    <property type="entry name" value="DHFR-like_dom_sf"/>
</dbReference>
<dbReference type="GO" id="GO:0046654">
    <property type="term" value="P:tetrahydrofolate biosynthetic process"/>
    <property type="evidence" value="ECO:0007669"/>
    <property type="project" value="InterPro"/>
</dbReference>
<keyword evidence="2" id="KW-0521">NADP</keyword>